<feature type="signal peptide" evidence="1">
    <location>
        <begin position="1"/>
        <end position="30"/>
    </location>
</feature>
<reference evidence="3" key="1">
    <citation type="journal article" date="2022" name="Int. J. Mol. Sci.">
        <title>Draft Genome of Tanacetum Coccineum: Genomic Comparison of Closely Related Tanacetum-Family Plants.</title>
        <authorList>
            <person name="Yamashiro T."/>
            <person name="Shiraishi A."/>
            <person name="Nakayama K."/>
            <person name="Satake H."/>
        </authorList>
    </citation>
    <scope>NUCLEOTIDE SEQUENCE</scope>
</reference>
<accession>A0ABQ5GDL4</accession>
<evidence type="ECO:0000313" key="3">
    <source>
        <dbReference type="EMBL" id="GJT73611.1"/>
    </source>
</evidence>
<organism evidence="3 4">
    <name type="scientific">Tanacetum coccineum</name>
    <dbReference type="NCBI Taxonomy" id="301880"/>
    <lineage>
        <taxon>Eukaryota</taxon>
        <taxon>Viridiplantae</taxon>
        <taxon>Streptophyta</taxon>
        <taxon>Embryophyta</taxon>
        <taxon>Tracheophyta</taxon>
        <taxon>Spermatophyta</taxon>
        <taxon>Magnoliopsida</taxon>
        <taxon>eudicotyledons</taxon>
        <taxon>Gunneridae</taxon>
        <taxon>Pentapetalae</taxon>
        <taxon>asterids</taxon>
        <taxon>campanulids</taxon>
        <taxon>Asterales</taxon>
        <taxon>Asteraceae</taxon>
        <taxon>Asteroideae</taxon>
        <taxon>Anthemideae</taxon>
        <taxon>Anthemidinae</taxon>
        <taxon>Tanacetum</taxon>
    </lineage>
</organism>
<reference evidence="3" key="2">
    <citation type="submission" date="2022-01" db="EMBL/GenBank/DDBJ databases">
        <authorList>
            <person name="Yamashiro T."/>
            <person name="Shiraishi A."/>
            <person name="Satake H."/>
            <person name="Nakayama K."/>
        </authorList>
    </citation>
    <scope>NUCLEOTIDE SEQUENCE</scope>
</reference>
<keyword evidence="4" id="KW-1185">Reference proteome</keyword>
<dbReference type="Proteomes" id="UP001151760">
    <property type="component" value="Unassembled WGS sequence"/>
</dbReference>
<comment type="caution">
    <text evidence="3">The sequence shown here is derived from an EMBL/GenBank/DDBJ whole genome shotgun (WGS) entry which is preliminary data.</text>
</comment>
<dbReference type="InterPro" id="IPR056924">
    <property type="entry name" value="SH3_Tf2-1"/>
</dbReference>
<dbReference type="EMBL" id="BQNB010018366">
    <property type="protein sequence ID" value="GJT73611.1"/>
    <property type="molecule type" value="Genomic_DNA"/>
</dbReference>
<name>A0ABQ5GDL4_9ASTR</name>
<evidence type="ECO:0000256" key="1">
    <source>
        <dbReference type="SAM" id="SignalP"/>
    </source>
</evidence>
<evidence type="ECO:0000259" key="2">
    <source>
        <dbReference type="Pfam" id="PF24626"/>
    </source>
</evidence>
<proteinExistence type="predicted"/>
<feature type="chain" id="PRO_5046463954" description="Tf2-1-like SH3-like domain-containing protein" evidence="1">
    <location>
        <begin position="31"/>
        <end position="255"/>
    </location>
</feature>
<feature type="domain" description="Tf2-1-like SH3-like" evidence="2">
    <location>
        <begin position="42"/>
        <end position="77"/>
    </location>
</feature>
<gene>
    <name evidence="3" type="ORF">Tco_1032897</name>
</gene>
<keyword evidence="1" id="KW-0732">Signal</keyword>
<dbReference type="Pfam" id="PF24626">
    <property type="entry name" value="SH3_Tf2-1"/>
    <property type="match status" value="1"/>
</dbReference>
<sequence>MDPSKSEAVRNWMIILSIVRSLVLWAETGGSSLIGPELVQEMTNKKGKLAQRYVGPFEILERIDLVAYRLRLPEELNSEDQMRSNQDKYVADILKKFDFVTVKTASTPIETNKALHKDEEAKDVDILEKSTKIKGLWYPIDSPFDLEAFSDRIIPGASLTMNPQQEDWSNFFLWQPGLNDGMVMKFGVKTGSSKVNACYILIFQSLNSLGLSTGSFTTVTIVKDPASMLSQTNSSDKCRLFLLIQSFSTSSDTTC</sequence>
<evidence type="ECO:0000313" key="4">
    <source>
        <dbReference type="Proteomes" id="UP001151760"/>
    </source>
</evidence>
<protein>
    <recommendedName>
        <fullName evidence="2">Tf2-1-like SH3-like domain-containing protein</fullName>
    </recommendedName>
</protein>